<protein>
    <submittedName>
        <fullName evidence="2">Uncharacterized protein</fullName>
    </submittedName>
</protein>
<dbReference type="AlphaFoldDB" id="A0A2G7G0R1"/>
<proteinExistence type="predicted"/>
<keyword evidence="3" id="KW-1185">Reference proteome</keyword>
<name>A0A2G7G0R1_9EURO</name>
<dbReference type="EMBL" id="NEXV01000255">
    <property type="protein sequence ID" value="PIG86382.1"/>
    <property type="molecule type" value="Genomic_DNA"/>
</dbReference>
<evidence type="ECO:0000313" key="3">
    <source>
        <dbReference type="Proteomes" id="UP000231358"/>
    </source>
</evidence>
<evidence type="ECO:0000313" key="2">
    <source>
        <dbReference type="EMBL" id="PIG86382.1"/>
    </source>
</evidence>
<accession>A0A2G7G0R1</accession>
<feature type="compositionally biased region" description="Low complexity" evidence="1">
    <location>
        <begin position="1"/>
        <end position="18"/>
    </location>
</feature>
<feature type="region of interest" description="Disordered" evidence="1">
    <location>
        <begin position="1"/>
        <end position="22"/>
    </location>
</feature>
<gene>
    <name evidence="2" type="ORF">AARAC_008384</name>
</gene>
<dbReference type="Proteomes" id="UP000231358">
    <property type="component" value="Unassembled WGS sequence"/>
</dbReference>
<evidence type="ECO:0000256" key="1">
    <source>
        <dbReference type="SAM" id="MobiDB-lite"/>
    </source>
</evidence>
<reference evidence="2 3" key="1">
    <citation type="submission" date="2017-05" db="EMBL/GenBank/DDBJ databases">
        <title>Genome sequence for an aflatoxigenic pathogen of Argentinian peanut, Aspergillus arachidicola.</title>
        <authorList>
            <person name="Moore G."/>
            <person name="Beltz S.B."/>
            <person name="Mack B.M."/>
        </authorList>
    </citation>
    <scope>NUCLEOTIDE SEQUENCE [LARGE SCALE GENOMIC DNA]</scope>
    <source>
        <strain evidence="2 3">CBS 117610</strain>
    </source>
</reference>
<sequence>MIATEATGTTTATAIVPPAESPDPPLAPPLVADVAADDPVAVADMLLAEFPVECVGTEVSVEVTTTVCGPVVPSVADFVIIDVTTGVVLVSLLMVEVSELVEGILVVLVVDGCVAVVVEVVDNEVDDVDVEDEEDEEDVVEEDVVGSDVVDVSDGVVVGVSAVGVAASAVVAAGADGAAARGSAYFTDTESAEKCYRVEHMEKVPSYLLKMRASQGLN</sequence>
<comment type="caution">
    <text evidence="2">The sequence shown here is derived from an EMBL/GenBank/DDBJ whole genome shotgun (WGS) entry which is preliminary data.</text>
</comment>
<organism evidence="2 3">
    <name type="scientific">Aspergillus arachidicola</name>
    <dbReference type="NCBI Taxonomy" id="656916"/>
    <lineage>
        <taxon>Eukaryota</taxon>
        <taxon>Fungi</taxon>
        <taxon>Dikarya</taxon>
        <taxon>Ascomycota</taxon>
        <taxon>Pezizomycotina</taxon>
        <taxon>Eurotiomycetes</taxon>
        <taxon>Eurotiomycetidae</taxon>
        <taxon>Eurotiales</taxon>
        <taxon>Aspergillaceae</taxon>
        <taxon>Aspergillus</taxon>
        <taxon>Aspergillus subgen. Circumdati</taxon>
    </lineage>
</organism>